<feature type="repeat" description="TPR" evidence="1">
    <location>
        <begin position="280"/>
        <end position="313"/>
    </location>
</feature>
<proteinExistence type="predicted"/>
<keyword evidence="1" id="KW-0802">TPR repeat</keyword>
<evidence type="ECO:0000256" key="1">
    <source>
        <dbReference type="PROSITE-ProRule" id="PRU00339"/>
    </source>
</evidence>
<organism evidence="2 3">
    <name type="scientific">Pseudomonas syringae pv. coriandricola</name>
    <dbReference type="NCBI Taxonomy" id="264453"/>
    <lineage>
        <taxon>Bacteria</taxon>
        <taxon>Pseudomonadati</taxon>
        <taxon>Pseudomonadota</taxon>
        <taxon>Gammaproteobacteria</taxon>
        <taxon>Pseudomonadales</taxon>
        <taxon>Pseudomonadaceae</taxon>
        <taxon>Pseudomonas</taxon>
    </lineage>
</organism>
<accession>A0A3M4UFT6</accession>
<comment type="caution">
    <text evidence="2">The sequence shown here is derived from an EMBL/GenBank/DDBJ whole genome shotgun (WGS) entry which is preliminary data.</text>
</comment>
<evidence type="ECO:0000313" key="2">
    <source>
        <dbReference type="EMBL" id="RMU08287.1"/>
    </source>
</evidence>
<name>A0A3M4UFT6_9PSED</name>
<dbReference type="EMBL" id="RBTT01000186">
    <property type="protein sequence ID" value="RMU08287.1"/>
    <property type="molecule type" value="Genomic_DNA"/>
</dbReference>
<gene>
    <name evidence="2" type="ORF">ALP36_02017</name>
</gene>
<dbReference type="Proteomes" id="UP000274212">
    <property type="component" value="Unassembled WGS sequence"/>
</dbReference>
<dbReference type="InterPro" id="IPR011990">
    <property type="entry name" value="TPR-like_helical_dom_sf"/>
</dbReference>
<dbReference type="SUPFAM" id="SSF48452">
    <property type="entry name" value="TPR-like"/>
    <property type="match status" value="1"/>
</dbReference>
<dbReference type="InterPro" id="IPR019734">
    <property type="entry name" value="TPR_rpt"/>
</dbReference>
<reference evidence="2 3" key="1">
    <citation type="submission" date="2018-08" db="EMBL/GenBank/DDBJ databases">
        <title>Recombination of ecologically and evolutionarily significant loci maintains genetic cohesion in the Pseudomonas syringae species complex.</title>
        <authorList>
            <person name="Dillon M."/>
            <person name="Thakur S."/>
            <person name="Almeida R.N.D."/>
            <person name="Weir B.S."/>
            <person name="Guttman D.S."/>
        </authorList>
    </citation>
    <scope>NUCLEOTIDE SEQUENCE [LARGE SCALE GENOMIC DNA]</scope>
    <source>
        <strain evidence="2 3">ICMP 9829</strain>
    </source>
</reference>
<evidence type="ECO:0000313" key="3">
    <source>
        <dbReference type="Proteomes" id="UP000274212"/>
    </source>
</evidence>
<dbReference type="PROSITE" id="PS50005">
    <property type="entry name" value="TPR"/>
    <property type="match status" value="1"/>
</dbReference>
<sequence>MDCVGLLDWLFKKRIPQRHSPRASATDTVFEISSSFITIPSIDYYGLCRHAPGKKWLLSWKDSTPDGIRGGSRDAGEGRYVLVDVEGNTVRVDARMARPNNGSVADNGTFCLEDWHFGSTLSGTFHVFNEKGVPIITKELSANILDSGISQSGRLAFCTTANSPTEDAHKLFLFDLKEGRQLFAVTPARACERFGFDETALQLVARVAGGGEYRYGTDGALLDESAADDALLASTNYSDVILTAESMLKRKPAVAELESILAALIRARGLGADGNPAWKPTGLKVQGLAHEALGQASEAIGCYEEALRLNPKIGIKRKLDSLLKRKP</sequence>
<dbReference type="SMART" id="SM00028">
    <property type="entry name" value="TPR"/>
    <property type="match status" value="1"/>
</dbReference>
<protein>
    <submittedName>
        <fullName evidence="2">Uncharacterized protein</fullName>
    </submittedName>
</protein>
<dbReference type="AlphaFoldDB" id="A0A3M4UFT6"/>